<dbReference type="EMBL" id="OQ829281">
    <property type="protein sequence ID" value="WHS68339.1"/>
    <property type="molecule type" value="Genomic_DNA"/>
</dbReference>
<dbReference type="InterPro" id="IPR026881">
    <property type="entry name" value="WYL_dom"/>
</dbReference>
<name>A0AAF0KYA8_9CAUD</name>
<accession>A0AAF0KYA8</accession>
<evidence type="ECO:0000313" key="3">
    <source>
        <dbReference type="Proteomes" id="UP001223176"/>
    </source>
</evidence>
<protein>
    <recommendedName>
        <fullName evidence="1">WYL domain-containing protein</fullName>
    </recommendedName>
</protein>
<dbReference type="Pfam" id="PF13280">
    <property type="entry name" value="WYL"/>
    <property type="match status" value="1"/>
</dbReference>
<sequence length="79" mass="9405">MTNVPSEKVRPKHFVMGVPHRVVYTNWRGETAERTIVPINIWYGVSEYHEGEQWFVKAVCRERGEVRDFAMKDLQPNWD</sequence>
<evidence type="ECO:0000259" key="1">
    <source>
        <dbReference type="Pfam" id="PF13280"/>
    </source>
</evidence>
<evidence type="ECO:0000313" key="2">
    <source>
        <dbReference type="EMBL" id="WHS68339.1"/>
    </source>
</evidence>
<keyword evidence="3" id="KW-1185">Reference proteome</keyword>
<reference evidence="2" key="1">
    <citation type="submission" date="2023-04" db="EMBL/GenBank/DDBJ databases">
        <title>Isolation and Characterization of Novel Plasmid-specific Phages Infecting Bacteria Carrying Diverse Conjugative Plasmids.</title>
        <authorList>
            <person name="Parra B."/>
            <person name="Cockx B."/>
            <person name="Lutz V.T."/>
            <person name="Bronsted L."/>
            <person name="Smets B.F."/>
            <person name="Dechesne A."/>
        </authorList>
    </citation>
    <scope>NUCLEOTIDE SEQUENCE</scope>
</reference>
<feature type="domain" description="WYL" evidence="1">
    <location>
        <begin position="21"/>
        <end position="72"/>
    </location>
</feature>
<organism evidence="2 3">
    <name type="scientific">phage PKM.Lu.22.1</name>
    <dbReference type="NCBI Taxonomy" id="3049197"/>
    <lineage>
        <taxon>Viruses</taxon>
        <taxon>Duplodnaviria</taxon>
        <taxon>Heunggongvirae</taxon>
        <taxon>Uroviricota</taxon>
        <taxon>Caudoviricetes</taxon>
        <taxon>Grimontviridae</taxon>
    </lineage>
</organism>
<proteinExistence type="predicted"/>
<dbReference type="Proteomes" id="UP001223176">
    <property type="component" value="Segment"/>
</dbReference>